<evidence type="ECO:0000256" key="10">
    <source>
        <dbReference type="ARBA" id="ARBA00022908"/>
    </source>
</evidence>
<feature type="compositionally biased region" description="Basic and acidic residues" evidence="15">
    <location>
        <begin position="1884"/>
        <end position="1898"/>
    </location>
</feature>
<dbReference type="PROSITE" id="PS00141">
    <property type="entry name" value="ASP_PROTEASE"/>
    <property type="match status" value="1"/>
</dbReference>
<keyword evidence="9" id="KW-0694">RNA-binding</keyword>
<feature type="region of interest" description="Disordered" evidence="15">
    <location>
        <begin position="42"/>
        <end position="69"/>
    </location>
</feature>
<dbReference type="CDD" id="cd00303">
    <property type="entry name" value="retropepsin_like"/>
    <property type="match status" value="2"/>
</dbReference>
<keyword evidence="4" id="KW-0540">Nuclease</keyword>
<feature type="region of interest" description="Disordered" evidence="15">
    <location>
        <begin position="1884"/>
        <end position="1921"/>
    </location>
</feature>
<dbReference type="InterPro" id="IPR050951">
    <property type="entry name" value="Retrovirus_Pol_polyprotein"/>
</dbReference>
<dbReference type="InterPro" id="IPR005162">
    <property type="entry name" value="Retrotrans_gag_dom"/>
</dbReference>
<dbReference type="SUPFAM" id="SSF57756">
    <property type="entry name" value="Retrovirus zinc finger-like domains"/>
    <property type="match status" value="1"/>
</dbReference>
<dbReference type="Pfam" id="PF17919">
    <property type="entry name" value="RT_RNaseH_2"/>
    <property type="match status" value="2"/>
</dbReference>
<evidence type="ECO:0000256" key="15">
    <source>
        <dbReference type="SAM" id="MobiDB-lite"/>
    </source>
</evidence>
<dbReference type="FunFam" id="3.10.20.370:FF:000001">
    <property type="entry name" value="Retrovirus-related Pol polyprotein from transposon 17.6-like protein"/>
    <property type="match status" value="1"/>
</dbReference>
<dbReference type="GO" id="GO:0003964">
    <property type="term" value="F:RNA-directed DNA polymerase activity"/>
    <property type="evidence" value="ECO:0007669"/>
    <property type="project" value="UniProtKB-KW"/>
</dbReference>
<keyword evidence="3" id="KW-0548">Nucleotidyltransferase</keyword>
<dbReference type="GO" id="GO:0008270">
    <property type="term" value="F:zinc ion binding"/>
    <property type="evidence" value="ECO:0007669"/>
    <property type="project" value="UniProtKB-KW"/>
</dbReference>
<dbReference type="PROSITE" id="PS50158">
    <property type="entry name" value="ZF_CCHC"/>
    <property type="match status" value="1"/>
</dbReference>
<evidence type="ECO:0000256" key="13">
    <source>
        <dbReference type="ARBA" id="ARBA00023268"/>
    </source>
</evidence>
<keyword evidence="10" id="KW-0229">DNA integration</keyword>
<keyword evidence="6" id="KW-0255">Endonuclease</keyword>
<dbReference type="InterPro" id="IPR000477">
    <property type="entry name" value="RT_dom"/>
</dbReference>
<evidence type="ECO:0000256" key="7">
    <source>
        <dbReference type="ARBA" id="ARBA00022801"/>
    </source>
</evidence>
<dbReference type="SUPFAM" id="SSF53098">
    <property type="entry name" value="Ribonuclease H-like"/>
    <property type="match status" value="1"/>
</dbReference>
<keyword evidence="13" id="KW-0511">Multifunctional enzyme</keyword>
<dbReference type="Gene3D" id="3.30.420.10">
    <property type="entry name" value="Ribonuclease H-like superfamily/Ribonuclease H"/>
    <property type="match status" value="1"/>
</dbReference>
<feature type="region of interest" description="Disordered" evidence="15">
    <location>
        <begin position="1323"/>
        <end position="1467"/>
    </location>
</feature>
<feature type="compositionally biased region" description="Acidic residues" evidence="15">
    <location>
        <begin position="1419"/>
        <end position="1457"/>
    </location>
</feature>
<feature type="region of interest" description="Disordered" evidence="15">
    <location>
        <begin position="1592"/>
        <end position="1623"/>
    </location>
</feature>
<comment type="caution">
    <text evidence="18">The sequence shown here is derived from an EMBL/GenBank/DDBJ whole genome shotgun (WGS) entry which is preliminary data.</text>
</comment>
<dbReference type="SUPFAM" id="SSF56672">
    <property type="entry name" value="DNA/RNA polymerases"/>
    <property type="match status" value="2"/>
</dbReference>
<proteinExistence type="predicted"/>
<dbReference type="GO" id="GO:0006508">
    <property type="term" value="P:proteolysis"/>
    <property type="evidence" value="ECO:0007669"/>
    <property type="project" value="UniProtKB-KW"/>
</dbReference>
<feature type="compositionally biased region" description="Low complexity" evidence="15">
    <location>
        <begin position="42"/>
        <end position="61"/>
    </location>
</feature>
<feature type="compositionally biased region" description="Polar residues" evidence="15">
    <location>
        <begin position="1607"/>
        <end position="1618"/>
    </location>
</feature>
<sequence>MMLVHSGEGLILYHASGNLYAMTGRKSHLLEDKQICMQTRSSSRLVNNLSSNPTPSTNLNPKSRNRRRSKQRIKEFNLEELSPPIVTMADQRTMAQLLQAPTEGYEDAIVVSITSTLKFPNVPNMSIKIMLFPFSLEGAARIWLEKEPTRSIFTRDDLVSKFINQFFPPSKTTNLRNEITNFQQRFDESFSEAWDRFKDLLRACPHHGFSKLHQQNSKDQDSLNFAAGGNFLDKMPRECLAIIESKSKVHYSRNKPVVAKVSMNTSTSAISPDVAELKDMVKGLLLDKKSQNQAPATVKADEESCVTCGGVHSYRNCSTTDGNVYHDNIQEIVSQAFAVNYNQGNTSYRPPMMSNQIRPPGFPLVPNNQNVQLNQRNNQNRFNQNQNRGNNFNHGPVYQPPVFQPPAYQAPAYQAPAPQTQGVLKEDFLAYVKANDAVMRNMQTQGRNMQNQLTNLTDLLTKFVNSNNASTSSSGTLPSNTIANPRSDLKAITTRSGVSYDGPQILPPPYFLPKEVENEPEATKDTVTPPNNGSTEDVQPLVVPTKSSILTSEPVNSPTIELVASLVIAPRPNQRLLIPYPSRLQDQKLRDKANDQCEKFFQIFKDLNFNISFADAHILMPKFGPSIKSLLTNKDKLCELTRTPLNEHCSTVLLKKFPKKLGDPVKFLIPCDFLEKAECLTLVDLSVSINLMPLSVWNKLSFLDLSPTCMTLELVDRSISRPVGVAEDVYVKVGTFHFPVYFFVVDFDADPRVPLILRRSFLKTRRALLDVFEGELTLRVGKEAITFNLDQTLRYSANYNDMTAKRIDVIDMACEEYSQEFLGFSDVIVSGNPTPYYDPIVSTTSSTLTPFGNSDFLLEEVDAFLALEDDPTSPKVDQFYLNSEGDIILLEAFLNDDPSLLPPNQVNYLPEVRKKLKICEAKSDKSSIDEPLEVELKYLPPHLEYAILEGDDKLPVIIDFEPAVQHQRRVNPKIHDVIKQEVLKLLNDRLIYPISDSWRFCIDYRKLNEATRKDHFPLPLMDQILERLAGNQYYCFLDGFSGYFQISIDPKDQEKTTFTCPYGTFAFRRMPFGLCNAPGTFQSFREFFSKLSLPFRKDVEECVEAFQTLKRKLTEAPILIAPDWDMPFEIMCDASDFAIGAVIGQHQEKHLRPIHYTCKTMTEAESNYTTTETEILAVVYAFEKFQSYLIMNKSIVYTDHSTLKYLFAKKDSKACHLPIELEHKAYWALKHANFDLQTAGDHKKVQLNELRDQAYENSLIYKEKTKRLHDSKIKDRVFNIDDIVLLFNSRLKIFSGKLKSRWSGPFTISHVFPYGTVELSQPDGPNFKPIAPHSPDYVPGPEHPSSPDYVPGPEHPPSPVEIPYVPEPEYPEYLEPSDDEAPLEDQPLRADASPIAASPDYVADSDPEEDPKDDQADYTADEGDGDDEPSDDDNDDDTDDEDPKEEPFEEDNEEEEEHPTLADSSAVPIVDHVLPAEDAEALEADEPTYAPESPIIIPLSQTRLRRARKTVRPKPPMSASTEACIARYAALTSPPLLVPSLPLPLPSPLTTSPTDTGAPLGYRVAGIRMRALLPSTSRRTDILEADMPPRKRAFLTTPTPGFKIRESSTAGATRQPGPTESDLRRCRVDQAGYGITDTWDEIVDKLTKIPSTTLEGINERVTELDTTVRQRTDEFEICFEEAQDDRALLRARVNTLFRYRPDHRRTSMLMDREAMSRNGDNNNDSGTGGRRQITTLRECTYTDFLKCQPMSFQGTEGVIGSALTWWNSHMRAVGQDVSYAMPWAAWKRMITSKYCPRGEIQKLESKYWNLKVKGIDLLNYNHRFQELALMCDRMFPEESAKVERYIGALPDMIHGSVKASKPLSMQEAIEFATKMMDMKMLTHDERQDEHKRKFDDTSRNTQHQQQPFKRNNVARAYTAGPGDKKPYGWTKPLCLKCNYHHDGPCAPNYTNCKKIGRLARNCKGRPAAANNNNNQNNKNNQRAQGENARGINCFECEVLGHYNSDCPKLKNVLFDTGADRSFVSTTFSSLIDIIPTTLDHGYDVELADGRIIWVITLIRGCTLNFLNHPFNIDLMPIEMGSFDVIIGMDWLVKYHAVIVCDEKLVRVPFDDEILIFHCDESNNGHESRLNIISFTKTQRYFLKGCPIFLAHITTKETKDKSKEKRLEDVPIVQDFPDVFPEDFPVVMSADFAVIYTSVHSEARSWSIPSEDPYEEAAQQLLEQAPHSSEYVPDLIELEDHVPVHIPEHPKDLLTAEDEAPIETYIPESSHGSDEAAVPSTYHSLLPSGTPPLLPIPLPVPSTSHRAEILEADTPPQKRLLLTAPRPGCEVGESFAAVVRQPGHTMARSVDCSFVDTMETRFRDTKRRMMIALEMVNMRDRAAVRAEIEKMVPKRTTRSTQVPPVTPAPTATTTTVTEAQLQALIDQGVAAAMAEAVASRVRKDYDINGSGPRLAQAVRVALTWWNSHVKTVTLEVAQTLPWKTLNKMMTDKVEKYIGGLPDTIHDSVKAARPKTMQEAIKFATELMDKRIRNVVENKQKFEGSKPLCSKCDYHHEGPCPPRYNAVIACAEKLVRIPFGNETLTIRGEGSNERNESRLNIISCSKAQEYMSKGCHVFLANITSTKDEDKSKGKRLEDIPVVREFLEVFLEDLPGIPPTRQMEFRIDLVPGAAPVARAPYRSSPWGAPVLFVKKKDGSFRMCTDYRELNKLTVKNRYLLPMIDDLFDQLQGSSVYSKIDLRSVFMDLMNRVCKPYLDKFVIVFIDDIFIYSKDEKEHEEHLYAKFSKCELWIPKVQFLGHVIDSQGLAGYCQRFIEGFSKMAKPMTKLTQKKVKFEWGDKQEAAFQLLKQKLCSAPILALPEGSKDFIVYCDASIKGLGAVLMQREKTAIMHESQHESHKSKYSIHLASDKMYQDMKKLYWWHNMKADIATYVSKCLTCAKVKAEHQRQSRYETAYHPETDGQSERTIQTLKDMLRACTIDFRKGWVNHLPLVEFSYNNNYHASIKAAPFEALYGQKCRSPVCWTEVGEAQILGPELIQETTDKIV</sequence>
<accession>A0A6L2NGG5</accession>
<feature type="region of interest" description="Disordered" evidence="15">
    <location>
        <begin position="518"/>
        <end position="539"/>
    </location>
</feature>
<dbReference type="InterPro" id="IPR001584">
    <property type="entry name" value="Integrase_cat-core"/>
</dbReference>
<feature type="domain" description="Integrase catalytic" evidence="17">
    <location>
        <begin position="2818"/>
        <end position="3015"/>
    </location>
</feature>
<dbReference type="Gene3D" id="3.10.20.370">
    <property type="match status" value="1"/>
</dbReference>
<evidence type="ECO:0000259" key="16">
    <source>
        <dbReference type="PROSITE" id="PS50158"/>
    </source>
</evidence>
<dbReference type="InterPro" id="IPR043128">
    <property type="entry name" value="Rev_trsase/Diguanyl_cyclase"/>
</dbReference>
<keyword evidence="14" id="KW-0862">Zinc</keyword>
<dbReference type="CDD" id="cd09274">
    <property type="entry name" value="RNase_HI_RT_Ty3"/>
    <property type="match status" value="1"/>
</dbReference>
<evidence type="ECO:0000313" key="18">
    <source>
        <dbReference type="EMBL" id="GEU84607.1"/>
    </source>
</evidence>
<keyword evidence="14" id="KW-0863">Zinc-finger</keyword>
<dbReference type="GO" id="GO:0004190">
    <property type="term" value="F:aspartic-type endopeptidase activity"/>
    <property type="evidence" value="ECO:0007669"/>
    <property type="project" value="UniProtKB-KW"/>
</dbReference>
<protein>
    <submittedName>
        <fullName evidence="18">Reverse transcriptase domain-containing protein</fullName>
    </submittedName>
</protein>
<feature type="domain" description="CCHC-type" evidence="16">
    <location>
        <begin position="1993"/>
        <end position="2008"/>
    </location>
</feature>
<dbReference type="Pfam" id="PF03732">
    <property type="entry name" value="Retrotrans_gag"/>
    <property type="match status" value="2"/>
</dbReference>
<dbReference type="PANTHER" id="PTHR37984:SF5">
    <property type="entry name" value="PROTEIN NYNRIN-LIKE"/>
    <property type="match status" value="1"/>
</dbReference>
<dbReference type="InterPro" id="IPR036875">
    <property type="entry name" value="Znf_CCHC_sf"/>
</dbReference>
<gene>
    <name evidence="18" type="ORF">Tci_056585</name>
</gene>
<evidence type="ECO:0000256" key="4">
    <source>
        <dbReference type="ARBA" id="ARBA00022722"/>
    </source>
</evidence>
<dbReference type="FunFam" id="3.30.70.270:FF:000020">
    <property type="entry name" value="Transposon Tf2-6 polyprotein-like Protein"/>
    <property type="match status" value="1"/>
</dbReference>
<keyword evidence="2" id="KW-0808">Transferase</keyword>
<keyword evidence="7" id="KW-0378">Hydrolase</keyword>
<dbReference type="InterPro" id="IPR001969">
    <property type="entry name" value="Aspartic_peptidase_AS"/>
</dbReference>
<evidence type="ECO:0000256" key="11">
    <source>
        <dbReference type="ARBA" id="ARBA00022918"/>
    </source>
</evidence>
<reference evidence="18" key="1">
    <citation type="journal article" date="2019" name="Sci. Rep.">
        <title>Draft genome of Tanacetum cinerariifolium, the natural source of mosquito coil.</title>
        <authorList>
            <person name="Yamashiro T."/>
            <person name="Shiraishi A."/>
            <person name="Satake H."/>
            <person name="Nakayama K."/>
        </authorList>
    </citation>
    <scope>NUCLEOTIDE SEQUENCE</scope>
</reference>
<dbReference type="GO" id="GO:0003723">
    <property type="term" value="F:RNA binding"/>
    <property type="evidence" value="ECO:0007669"/>
    <property type="project" value="UniProtKB-KW"/>
</dbReference>
<dbReference type="EMBL" id="BKCJ010008931">
    <property type="protein sequence ID" value="GEU84607.1"/>
    <property type="molecule type" value="Genomic_DNA"/>
</dbReference>
<dbReference type="Gene3D" id="3.10.10.10">
    <property type="entry name" value="HIV Type 1 Reverse Transcriptase, subunit A, domain 1"/>
    <property type="match status" value="2"/>
</dbReference>
<evidence type="ECO:0000259" key="17">
    <source>
        <dbReference type="PROSITE" id="PS50994"/>
    </source>
</evidence>
<dbReference type="PANTHER" id="PTHR37984">
    <property type="entry name" value="PROTEIN CBG26694"/>
    <property type="match status" value="1"/>
</dbReference>
<dbReference type="PROSITE" id="PS50994">
    <property type="entry name" value="INTEGRASE"/>
    <property type="match status" value="1"/>
</dbReference>
<keyword evidence="5" id="KW-0064">Aspartyl protease</keyword>
<name>A0A6L2NGG5_TANCI</name>
<dbReference type="GO" id="GO:0015074">
    <property type="term" value="P:DNA integration"/>
    <property type="evidence" value="ECO:0007669"/>
    <property type="project" value="UniProtKB-KW"/>
</dbReference>
<dbReference type="InterPro" id="IPR012337">
    <property type="entry name" value="RNaseH-like_sf"/>
</dbReference>
<dbReference type="Pfam" id="PF00078">
    <property type="entry name" value="RVT_1"/>
    <property type="match status" value="1"/>
</dbReference>
<evidence type="ECO:0000256" key="2">
    <source>
        <dbReference type="ARBA" id="ARBA00022679"/>
    </source>
</evidence>
<keyword evidence="12" id="KW-0238">DNA-binding</keyword>
<evidence type="ECO:0000256" key="5">
    <source>
        <dbReference type="ARBA" id="ARBA00022750"/>
    </source>
</evidence>
<evidence type="ECO:0000256" key="14">
    <source>
        <dbReference type="PROSITE-ProRule" id="PRU00047"/>
    </source>
</evidence>
<keyword evidence="11 18" id="KW-0695">RNA-directed DNA polymerase</keyword>
<dbReference type="InterPro" id="IPR036397">
    <property type="entry name" value="RNaseH_sf"/>
</dbReference>
<evidence type="ECO:0000256" key="8">
    <source>
        <dbReference type="ARBA" id="ARBA00022842"/>
    </source>
</evidence>
<dbReference type="Gene3D" id="2.40.70.10">
    <property type="entry name" value="Acid Proteases"/>
    <property type="match status" value="2"/>
</dbReference>
<dbReference type="InterPro" id="IPR043502">
    <property type="entry name" value="DNA/RNA_pol_sf"/>
</dbReference>
<feature type="compositionally biased region" description="Polar residues" evidence="15">
    <location>
        <begin position="1899"/>
        <end position="1909"/>
    </location>
</feature>
<feature type="compositionally biased region" description="Acidic residues" evidence="15">
    <location>
        <begin position="1403"/>
        <end position="1412"/>
    </location>
</feature>
<dbReference type="InterPro" id="IPR041577">
    <property type="entry name" value="RT_RNaseH_2"/>
</dbReference>
<organism evidence="18">
    <name type="scientific">Tanacetum cinerariifolium</name>
    <name type="common">Dalmatian daisy</name>
    <name type="synonym">Chrysanthemum cinerariifolium</name>
    <dbReference type="NCBI Taxonomy" id="118510"/>
    <lineage>
        <taxon>Eukaryota</taxon>
        <taxon>Viridiplantae</taxon>
        <taxon>Streptophyta</taxon>
        <taxon>Embryophyta</taxon>
        <taxon>Tracheophyta</taxon>
        <taxon>Spermatophyta</taxon>
        <taxon>Magnoliopsida</taxon>
        <taxon>eudicotyledons</taxon>
        <taxon>Gunneridae</taxon>
        <taxon>Pentapetalae</taxon>
        <taxon>asterids</taxon>
        <taxon>campanulids</taxon>
        <taxon>Asterales</taxon>
        <taxon>Asteraceae</taxon>
        <taxon>Asteroideae</taxon>
        <taxon>Anthemideae</taxon>
        <taxon>Anthemidinae</taxon>
        <taxon>Tanacetum</taxon>
    </lineage>
</organism>
<evidence type="ECO:0000256" key="12">
    <source>
        <dbReference type="ARBA" id="ARBA00023125"/>
    </source>
</evidence>
<evidence type="ECO:0000256" key="9">
    <source>
        <dbReference type="ARBA" id="ARBA00022884"/>
    </source>
</evidence>
<dbReference type="InterPro" id="IPR021109">
    <property type="entry name" value="Peptidase_aspartic_dom_sf"/>
</dbReference>
<keyword evidence="14" id="KW-0479">Metal-binding</keyword>
<evidence type="ECO:0000256" key="3">
    <source>
        <dbReference type="ARBA" id="ARBA00022695"/>
    </source>
</evidence>
<dbReference type="CDD" id="cd01647">
    <property type="entry name" value="RT_LTR"/>
    <property type="match status" value="2"/>
</dbReference>
<keyword evidence="1" id="KW-0645">Protease</keyword>
<dbReference type="GO" id="GO:0003677">
    <property type="term" value="F:DNA binding"/>
    <property type="evidence" value="ECO:0007669"/>
    <property type="project" value="UniProtKB-KW"/>
</dbReference>
<keyword evidence="8" id="KW-0460">Magnesium</keyword>
<dbReference type="Pfam" id="PF08284">
    <property type="entry name" value="RVP_2"/>
    <property type="match status" value="1"/>
</dbReference>
<evidence type="ECO:0000256" key="6">
    <source>
        <dbReference type="ARBA" id="ARBA00022759"/>
    </source>
</evidence>
<dbReference type="Gene3D" id="3.30.70.270">
    <property type="match status" value="4"/>
</dbReference>
<evidence type="ECO:0000256" key="1">
    <source>
        <dbReference type="ARBA" id="ARBA00022670"/>
    </source>
</evidence>
<dbReference type="SUPFAM" id="SSF50630">
    <property type="entry name" value="Acid proteases"/>
    <property type="match status" value="1"/>
</dbReference>
<dbReference type="InterPro" id="IPR001878">
    <property type="entry name" value="Znf_CCHC"/>
</dbReference>
<feature type="compositionally biased region" description="Polar residues" evidence="15">
    <location>
        <begin position="525"/>
        <end position="537"/>
    </location>
</feature>
<feature type="compositionally biased region" description="Pro residues" evidence="15">
    <location>
        <begin position="1353"/>
        <end position="1368"/>
    </location>
</feature>
<dbReference type="GO" id="GO:0004519">
    <property type="term" value="F:endonuclease activity"/>
    <property type="evidence" value="ECO:0007669"/>
    <property type="project" value="UniProtKB-KW"/>
</dbReference>
<feature type="compositionally biased region" description="Acidic residues" evidence="15">
    <location>
        <begin position="1369"/>
        <end position="1383"/>
    </location>
</feature>